<dbReference type="AlphaFoldDB" id="X1LDD5"/>
<protein>
    <submittedName>
        <fullName evidence="1">Uncharacterized protein</fullName>
    </submittedName>
</protein>
<accession>X1LDD5</accession>
<gene>
    <name evidence="1" type="ORF">S06H3_16971</name>
</gene>
<comment type="caution">
    <text evidence="1">The sequence shown here is derived from an EMBL/GenBank/DDBJ whole genome shotgun (WGS) entry which is preliminary data.</text>
</comment>
<reference evidence="1" key="1">
    <citation type="journal article" date="2014" name="Front. Microbiol.">
        <title>High frequency of phylogenetically diverse reductive dehalogenase-homologous genes in deep subseafloor sedimentary metagenomes.</title>
        <authorList>
            <person name="Kawai M."/>
            <person name="Futagami T."/>
            <person name="Toyoda A."/>
            <person name="Takaki Y."/>
            <person name="Nishi S."/>
            <person name="Hori S."/>
            <person name="Arai W."/>
            <person name="Tsubouchi T."/>
            <person name="Morono Y."/>
            <person name="Uchiyama I."/>
            <person name="Ito T."/>
            <person name="Fujiyama A."/>
            <person name="Inagaki F."/>
            <person name="Takami H."/>
        </authorList>
    </citation>
    <scope>NUCLEOTIDE SEQUENCE</scope>
    <source>
        <strain evidence="1">Expedition CK06-06</strain>
    </source>
</reference>
<feature type="non-terminal residue" evidence="1">
    <location>
        <position position="1"/>
    </location>
</feature>
<proteinExistence type="predicted"/>
<name>X1LDD5_9ZZZZ</name>
<dbReference type="EMBL" id="BARV01008440">
    <property type="protein sequence ID" value="GAI03861.1"/>
    <property type="molecule type" value="Genomic_DNA"/>
</dbReference>
<organism evidence="1">
    <name type="scientific">marine sediment metagenome</name>
    <dbReference type="NCBI Taxonomy" id="412755"/>
    <lineage>
        <taxon>unclassified sequences</taxon>
        <taxon>metagenomes</taxon>
        <taxon>ecological metagenomes</taxon>
    </lineage>
</organism>
<sequence>RRIMGDAKQFAKANSEFCEAMDRLLKPYGLDTKAFGFK</sequence>
<evidence type="ECO:0000313" key="1">
    <source>
        <dbReference type="EMBL" id="GAI03861.1"/>
    </source>
</evidence>